<keyword evidence="4" id="KW-0720">Serine protease</keyword>
<evidence type="ECO:0000256" key="4">
    <source>
        <dbReference type="ARBA" id="ARBA00022825"/>
    </source>
</evidence>
<dbReference type="SUPFAM" id="SSF50156">
    <property type="entry name" value="PDZ domain-like"/>
    <property type="match status" value="1"/>
</dbReference>
<dbReference type="PROSITE" id="PS50106">
    <property type="entry name" value="PDZ"/>
    <property type="match status" value="1"/>
</dbReference>
<dbReference type="InterPro" id="IPR001478">
    <property type="entry name" value="PDZ"/>
</dbReference>
<evidence type="ECO:0000256" key="3">
    <source>
        <dbReference type="ARBA" id="ARBA00022801"/>
    </source>
</evidence>
<dbReference type="Pfam" id="PF17820">
    <property type="entry name" value="PDZ_6"/>
    <property type="match status" value="1"/>
</dbReference>
<dbReference type="CDD" id="cd07560">
    <property type="entry name" value="Peptidase_S41_CPP"/>
    <property type="match status" value="1"/>
</dbReference>
<dbReference type="InterPro" id="IPR041489">
    <property type="entry name" value="PDZ_6"/>
</dbReference>
<keyword evidence="2" id="KW-0645">Protease</keyword>
<reference evidence="6 7" key="1">
    <citation type="submission" date="2020-07" db="EMBL/GenBank/DDBJ databases">
        <title>Draft whole-genome sequence of Heliobacterium chlorum DSM 3682, type strain.</title>
        <authorList>
            <person name="Kyndt J.A."/>
            <person name="Meyer T.E."/>
            <person name="Imhoff J.F."/>
        </authorList>
    </citation>
    <scope>NUCLEOTIDE SEQUENCE [LARGE SCALE GENOMIC DNA]</scope>
    <source>
        <strain evidence="6 7">DSM 3682</strain>
    </source>
</reference>
<dbReference type="RefSeq" id="WP_188038295.1">
    <property type="nucleotide sequence ID" value="NZ_JACVHF010000001.1"/>
</dbReference>
<name>A0ABR7SX39_HELCL</name>
<dbReference type="PANTHER" id="PTHR32060">
    <property type="entry name" value="TAIL-SPECIFIC PROTEASE"/>
    <property type="match status" value="1"/>
</dbReference>
<dbReference type="Pfam" id="PF07833">
    <property type="entry name" value="Cu_amine_oxidN1"/>
    <property type="match status" value="1"/>
</dbReference>
<dbReference type="Gene3D" id="2.30.42.10">
    <property type="match status" value="1"/>
</dbReference>
<organism evidence="6 7">
    <name type="scientific">Heliobacterium chlorum</name>
    <dbReference type="NCBI Taxonomy" id="2698"/>
    <lineage>
        <taxon>Bacteria</taxon>
        <taxon>Bacillati</taxon>
        <taxon>Bacillota</taxon>
        <taxon>Clostridia</taxon>
        <taxon>Eubacteriales</taxon>
        <taxon>Heliobacteriaceae</taxon>
        <taxon>Heliobacterium</taxon>
    </lineage>
</organism>
<dbReference type="InterPro" id="IPR029045">
    <property type="entry name" value="ClpP/crotonase-like_dom_sf"/>
</dbReference>
<dbReference type="SUPFAM" id="SSF55383">
    <property type="entry name" value="Copper amine oxidase, domain N"/>
    <property type="match status" value="2"/>
</dbReference>
<dbReference type="CDD" id="cd06782">
    <property type="entry name" value="cpPDZ_CPP-like"/>
    <property type="match status" value="1"/>
</dbReference>
<evidence type="ECO:0000313" key="6">
    <source>
        <dbReference type="EMBL" id="MBC9783119.1"/>
    </source>
</evidence>
<dbReference type="NCBIfam" id="TIGR00225">
    <property type="entry name" value="prc"/>
    <property type="match status" value="1"/>
</dbReference>
<dbReference type="InterPro" id="IPR036034">
    <property type="entry name" value="PDZ_sf"/>
</dbReference>
<gene>
    <name evidence="6" type="ORF">H1S01_01185</name>
</gene>
<keyword evidence="7" id="KW-1185">Reference proteome</keyword>
<keyword evidence="3" id="KW-0378">Hydrolase</keyword>
<dbReference type="EMBL" id="JACVHF010000001">
    <property type="protein sequence ID" value="MBC9783119.1"/>
    <property type="molecule type" value="Genomic_DNA"/>
</dbReference>
<evidence type="ECO:0000313" key="7">
    <source>
        <dbReference type="Proteomes" id="UP000617402"/>
    </source>
</evidence>
<evidence type="ECO:0000259" key="5">
    <source>
        <dbReference type="PROSITE" id="PS50106"/>
    </source>
</evidence>
<dbReference type="Gene3D" id="3.30.457.10">
    <property type="entry name" value="Copper amine oxidase-like, N-terminal domain"/>
    <property type="match status" value="2"/>
</dbReference>
<dbReference type="Pfam" id="PF03572">
    <property type="entry name" value="Peptidase_S41"/>
    <property type="match status" value="1"/>
</dbReference>
<dbReference type="SMART" id="SM00245">
    <property type="entry name" value="TSPc"/>
    <property type="match status" value="1"/>
</dbReference>
<dbReference type="InterPro" id="IPR036582">
    <property type="entry name" value="Mao_N_sf"/>
</dbReference>
<dbReference type="InterPro" id="IPR005151">
    <property type="entry name" value="Tail-specific_protease"/>
</dbReference>
<dbReference type="Gene3D" id="3.90.226.10">
    <property type="entry name" value="2-enoyl-CoA Hydratase, Chain A, domain 1"/>
    <property type="match status" value="1"/>
</dbReference>
<sequence length="458" mass="50079">MPEIRQLLSAYYVDEPSTSVLQQQTIDKMIESLHDPHTIYLSPEKYKSLIEDLNLNYAGLGMVIEETKDYPIVDHTFPGSPAEKAGLKSGDVIVKVNNESTKGMKTEAVAKKVRGPVGSSVSLVVQKVGSTTEETLQLKRQLINIPQVGGRMLGNQIGYISIDSFGDRAADEFRDAYKKLQTSGMSKLIVDLRGNGGGEVQAAEAIGDDILPEGPLYHIAGRKVPKETYYTEGSEKPLPMVVLVDDNTASASELLASALKERAHAVLIGTKTYGKGSVQTIVPLDSGGYLKMTIARYTTALDHPVDKIGLQPDQLVTYPSLQLIRAKELLLSPYRKTLKLSLAKPTAWLDDEEIPLLKPPQIVDDRAYVPLQFLGEALGGSVEYKEKEKRAIVTMGGTQLIIPTAGGDIVLNNRPIQTIQPLIVQDDQPQIPLRLLSESFGFRVEYDGIKGEITVQKG</sequence>
<dbReference type="SUPFAM" id="SSF52096">
    <property type="entry name" value="ClpP/crotonase"/>
    <property type="match status" value="1"/>
</dbReference>
<feature type="domain" description="PDZ" evidence="5">
    <location>
        <begin position="38"/>
        <end position="114"/>
    </location>
</feature>
<protein>
    <submittedName>
        <fullName evidence="6">PDZ domain-containing protein</fullName>
    </submittedName>
</protein>
<dbReference type="PANTHER" id="PTHR32060:SF22">
    <property type="entry name" value="CARBOXYL-TERMINAL-PROCESSING PEPTIDASE 3, CHLOROPLASTIC"/>
    <property type="match status" value="1"/>
</dbReference>
<dbReference type="InterPro" id="IPR012854">
    <property type="entry name" value="Cu_amine_oxidase-like_N"/>
</dbReference>
<dbReference type="InterPro" id="IPR004447">
    <property type="entry name" value="Peptidase_S41A"/>
</dbReference>
<comment type="similarity">
    <text evidence="1">Belongs to the peptidase S41A family.</text>
</comment>
<dbReference type="SMART" id="SM00228">
    <property type="entry name" value="PDZ"/>
    <property type="match status" value="1"/>
</dbReference>
<evidence type="ECO:0000256" key="1">
    <source>
        <dbReference type="ARBA" id="ARBA00009179"/>
    </source>
</evidence>
<dbReference type="Proteomes" id="UP000617402">
    <property type="component" value="Unassembled WGS sequence"/>
</dbReference>
<dbReference type="Gene3D" id="3.30.750.44">
    <property type="match status" value="1"/>
</dbReference>
<comment type="caution">
    <text evidence="6">The sequence shown here is derived from an EMBL/GenBank/DDBJ whole genome shotgun (WGS) entry which is preliminary data.</text>
</comment>
<proteinExistence type="inferred from homology"/>
<accession>A0ABR7SX39</accession>
<evidence type="ECO:0000256" key="2">
    <source>
        <dbReference type="ARBA" id="ARBA00022670"/>
    </source>
</evidence>